<keyword evidence="3" id="KW-0963">Cytoplasm</keyword>
<dbReference type="SUPFAM" id="SSF47576">
    <property type="entry name" value="Calponin-homology domain, CH-domain"/>
    <property type="match status" value="1"/>
</dbReference>
<feature type="compositionally biased region" description="Basic and acidic residues" evidence="6">
    <location>
        <begin position="17"/>
        <end position="26"/>
    </location>
</feature>
<dbReference type="Pfam" id="PF24529">
    <property type="entry name" value="CFAP47"/>
    <property type="match status" value="1"/>
</dbReference>
<dbReference type="Gene3D" id="1.10.418.10">
    <property type="entry name" value="Calponin-like domain"/>
    <property type="match status" value="1"/>
</dbReference>
<evidence type="ECO:0000259" key="7">
    <source>
        <dbReference type="PROSITE" id="PS50021"/>
    </source>
</evidence>
<evidence type="ECO:0000256" key="1">
    <source>
        <dbReference type="ARBA" id="ARBA00004138"/>
    </source>
</evidence>
<dbReference type="PROSITE" id="PS50021">
    <property type="entry name" value="CH"/>
    <property type="match status" value="1"/>
</dbReference>
<dbReference type="Proteomes" id="UP000193642">
    <property type="component" value="Unassembled WGS sequence"/>
</dbReference>
<dbReference type="InterPro" id="IPR036872">
    <property type="entry name" value="CH_dom_sf"/>
</dbReference>
<dbReference type="CDD" id="cd21218">
    <property type="entry name" value="CH_PLS_FIM_rpt2"/>
    <property type="match status" value="1"/>
</dbReference>
<organism evidence="8 9">
    <name type="scientific">Rhizoclosmatium globosum</name>
    <dbReference type="NCBI Taxonomy" id="329046"/>
    <lineage>
        <taxon>Eukaryota</taxon>
        <taxon>Fungi</taxon>
        <taxon>Fungi incertae sedis</taxon>
        <taxon>Chytridiomycota</taxon>
        <taxon>Chytridiomycota incertae sedis</taxon>
        <taxon>Chytridiomycetes</taxon>
        <taxon>Chytridiales</taxon>
        <taxon>Chytriomycetaceae</taxon>
        <taxon>Rhizoclosmatium</taxon>
    </lineage>
</organism>
<keyword evidence="9" id="KW-1185">Reference proteome</keyword>
<dbReference type="InterPro" id="IPR056343">
    <property type="entry name" value="CFAP47_dom"/>
</dbReference>
<evidence type="ECO:0000256" key="4">
    <source>
        <dbReference type="ARBA" id="ARBA00023069"/>
    </source>
</evidence>
<dbReference type="PANTHER" id="PTHR45912:SF3">
    <property type="entry name" value="CILIA- AND FLAGELLA-ASSOCIATED PROTEIN 47"/>
    <property type="match status" value="1"/>
</dbReference>
<feature type="domain" description="Calponin-homology (CH)" evidence="7">
    <location>
        <begin position="1853"/>
        <end position="1967"/>
    </location>
</feature>
<dbReference type="InterPro" id="IPR058952">
    <property type="entry name" value="Ig_CFAP47"/>
</dbReference>
<dbReference type="Gene3D" id="2.60.40.10">
    <property type="entry name" value="Immunoglobulins"/>
    <property type="match status" value="4"/>
</dbReference>
<sequence length="3126" mass="347771">MTEPLAVARAPLAADPSDLHQRDHTINENPRNVSFKIKHQDETERGTRTTIFTNIASVSVQSLEAAAKKKCLDSYFNVREYDLGTKVTETISIKNYSSTVRRLVLKPLRSKHFKVAKDVLLKDLVIAPGLSTDVTIEVHVKPSKNDTKESVFSDVLEVAVKEAHKPDFIIKVPLKVSPAGPKLVFEKSVDFGIMVVGTGISDPDAPDSIAQKFISIRNSGIKGTTVSLEYNRSILRVFPEKFMLGPVTSCRKEDVQYEEEDCPVRIEFLRCPIGKYKECIKVKTISQSVFESTQEYPPVVVSAAVVDHKLHLKNADNSAILDPQCLDFGVIYFSQIAQFRAKLENRGLTKLHWVITHAGESVPAVPDQILATIAKKPEKVVLSTNLKELLREEIIHHDSESKASMTVFPLEGTLEPNECSDIIFSFAPKVSVAETGFKSKAPEPPVTSYRVPMQLQILRRDDTDISQEGEDPIDLLLIGKACPVQTKLSAKDSESRQTDITLKNESSLLGISFSFQSLAQFHAFPEQGSLNPGDAINIKILFKPNQLGKFEKLMEILISSLDKMPKQNQKPSVYFVENSKSTVATANFPIQKLKLRLRGALKPSLPVCPPAAEGSSGVQLWRSDIQVNTKKVNNDWEDKTINRNKYLSYLRSSRMDRLVYKRLNHIGNDGVKVSMFTMESENPKLDRDNGLLPPEPTNFSGLLLPNSKIALAEDNQRIKLLLTSLMEPKIFEVQSIKNSSVRILESHLAPEELCNVFTARTCIDFGTVTVHSQNIQPINFLNLTPSQSQIQISIQSTCEGVEITPTHLVLDPLEVSGFTATFKSNKVGNLNGKITYLVNGRYKYQIFAKAIVQPPQLELSAKSVFIEIAAGHTTEQMDTTFMDVSGQHAETIQISNYGNFPASFEWTLDAAQNFTSSGIAIDGEFSVEPIIAEIKVLYTAGIRSTCEKVLTMNVIDIETDTVCSQIRLPCRGEIPSATCGPLDLGICTLGYGKYDRKNPLNALASQLLIPAELSKSCFYSAHILSNSSDVVLAAPTGIIQGNGGITELHLIVTPTTSGLFEDELHICIIGGGKVLKVPFKYEGRTPSVSLRTKNFNELSIGTILGTSTTAEIEFYNDSDIGSRAVIDFRRLPEFAFFVLSNSSIIAQSTRTNSPSTKRPKSGLSLNSAITYSTSLKVFGPGDEIYKFDAIPGKRLSVVKKRRGSISSETKPDQSFGKLYVFDIHPFESVSCSVVFSPTSEKVFNMQLPIFVLGSDLGCDIFIKAYGVKSPILLSKNSVNFKNKVVVKDTGIVGVSLLKSTSKETITITNNSDKQIIWSFDVEPLEEVDNVFKVEPFHGNLKSGGTQQITVSFHPESIGSFHSKIPLHIDFMGRQAPFSLEMFGTGVEPSIAFDPPEVFLPISPPGQESVSTFSIVNYGCERTEVKCQTFTDTISRHGQLEVQFPEGKLLKNDGEKLPVVVRFISNPTIVPSSIALSSGGSKYFLSSSKPLITQSTHLSQDKLIESNRAPKSVDFPRKTLSLAANEISSSLEIELKGNAKKASKPNLIPDSLSVENSLTPLYGVPISFTTKLEFSDSTRTFFLPIHGTFDSSLLTIQGYVASHSQHCLKIREQLGHIFFEPKIEEVKRADPRKRARMMMIHKPFKSPGGIVLEGVAMHAIVENLDKIAVTLTKWIAEHVGSHPAMEFPLQFCKFHGKMLLDLIQSISSKKRLTGSVFHSSSATLSGPERVKALYQLYHEALSTLTSQGALLSSVKPEFLMSLEDFRLFIGTQKDLMQSENRGASVHDEYVEYHRQIETYFAIISKEAWITVISQIIKVYALQIVTPKHFRGLAGVSSDESQLTWPITSKGNIYSTSEVVLLRWASYHMWKRNGIIKRLTNFTDDFKSCSPFAYLFLSHLPELEESHFEHFHFTCTSRDQQETNIKIINTVLKDVFRSSNFSLPSDQVVNGENPLEIMLLLLFLYQTLPHFITEGTISFHGALHETVIQTIEITNPSSRTLTYSASLTGANEFSLSDSVLNLSGRGQCKLEISFTSRFSRSSSGRMGLNNASILIYDLNATVNQPVPKKVYTMNAQMYCSPPVQIGVEVVNPFDTKGVFEVTLHLSRKGIRPLLVSHRGQSDSLLPYIEAAETEKINPPAYRTTVKSITLDGFQSSTIPVTFQPFEPGHHKCTIHLIDENVGEFQYQIDGDAKAPAAVELLWTCKAQNTLEKAIRVQPVNTARDKALHVVLMDETTRLRMSKSRPKDTSAFVDRDKYQLPKQSLRYKVDYLSPYFKGPPELLLKQSMYSQRERKMHFNVEQNYTELHVVFCPHAPGKYSCKVVLTCMDVPDVRVFKIHGVAISEGTKADLELQTPARQPLLQEIPIVNKTEDDWSIKVIIYWSTILGPSNIIAKARQTTFYGLEFCPVKAGEVNGVLTLANAQTSQKYVYTLRGIGQEPLPEETREIECIARETVTETFEIFNHTDQDVDYDILTDLPNSSTTPSVTVPANSCVKHSIQFRSINVGSQMQIVTFVNRQNQSYIWFIIRLKVLPSPAIEVISLSTYVRTAIAAEIMIVNPNPKKMIYTVNAIGEGLIGSKEIAIDANSEAPYSLTFAPLLCQTSTGSLVFHNEEVGEFWYELKLDAMEAPPVNVSEMSAPLGKCAHQSVFIENPINSEATIHLSLTNTQDFQIMLNLPALPSRTQNQHRQRKVHASLQITMKPLERVEVYVLFWPSSLTEPSIAVLNVVSKQIGNFAFNLKGHGLMPEPMADVTVRSLLRKSTTSVISFVNPLVDPIPVTVKIIEEEKLEGGKGLNESEFTLMLSRKPKHHVAGLDTLDIPFTYTPQRMIGRAATILVEMGQLHWIYPIMGLPDAPVPAIPKYYESRAKETLLVIYEVTLNEFNFDVEEITSRTVEDWNKMLDCDVEVVSVHQITKEAVKMGLKFKLLDVRDLQDDGLALKFEISYTPTKAGHANILFSIHQIATGGRWRFPIGFISLPPLVDDVIVIEGAINKLTAVSFKLKNSADHARKFRAFFTAPIAPEFSVAPTEGMLWPENVKGSGDNLFVVGYKASSYGKPLIGTLVIECDDVSWSYEVRGTTPQNTRIASEERRKSVLLPPLAEPNKETKPSKSKKNFLKENANIFKTKGI</sequence>
<name>A0A1Y2CMH5_9FUNG</name>
<evidence type="ECO:0000256" key="5">
    <source>
        <dbReference type="ARBA" id="ARBA00023273"/>
    </source>
</evidence>
<comment type="caution">
    <text evidence="8">The sequence shown here is derived from an EMBL/GenBank/DDBJ whole genome shotgun (WGS) entry which is preliminary data.</text>
</comment>
<dbReference type="OrthoDB" id="10060824at2759"/>
<comment type="subcellular location">
    <subcellularLocation>
        <location evidence="1">Cell projection</location>
        <location evidence="1">Cilium</location>
    </subcellularLocation>
    <subcellularLocation>
        <location evidence="2">Cytoplasm</location>
    </subcellularLocation>
</comment>
<protein>
    <recommendedName>
        <fullName evidence="7">Calponin-homology (CH) domain-containing protein</fullName>
    </recommendedName>
</protein>
<dbReference type="EMBL" id="MCGO01000012">
    <property type="protein sequence ID" value="ORY48221.1"/>
    <property type="molecule type" value="Genomic_DNA"/>
</dbReference>
<dbReference type="PANTHER" id="PTHR45912">
    <property type="entry name" value="CILIA- AND FLAGELLA-ASSOCIATED PROTEIN 47"/>
    <property type="match status" value="1"/>
</dbReference>
<dbReference type="Pfam" id="PF26579">
    <property type="entry name" value="Ig_CFAP47"/>
    <property type="match status" value="1"/>
</dbReference>
<evidence type="ECO:0000313" key="8">
    <source>
        <dbReference type="EMBL" id="ORY48221.1"/>
    </source>
</evidence>
<feature type="region of interest" description="Disordered" evidence="6">
    <location>
        <begin position="1"/>
        <end position="29"/>
    </location>
</feature>
<dbReference type="GO" id="GO:0060271">
    <property type="term" value="P:cilium assembly"/>
    <property type="evidence" value="ECO:0007669"/>
    <property type="project" value="TreeGrafter"/>
</dbReference>
<accession>A0A1Y2CMH5</accession>
<keyword evidence="4" id="KW-0969">Cilium</keyword>
<evidence type="ECO:0000256" key="3">
    <source>
        <dbReference type="ARBA" id="ARBA00022490"/>
    </source>
</evidence>
<proteinExistence type="predicted"/>
<dbReference type="InterPro" id="IPR053879">
    <property type="entry name" value="HYDIN_VesB_CFA65-like_Ig"/>
</dbReference>
<dbReference type="InterPro" id="IPR001715">
    <property type="entry name" value="CH_dom"/>
</dbReference>
<dbReference type="Pfam" id="PF22544">
    <property type="entry name" value="HYDIN_VesB_CFA65-like_Ig"/>
    <property type="match status" value="1"/>
</dbReference>
<keyword evidence="5" id="KW-0966">Cell projection</keyword>
<dbReference type="STRING" id="329046.A0A1Y2CMH5"/>
<dbReference type="GO" id="GO:0005929">
    <property type="term" value="C:cilium"/>
    <property type="evidence" value="ECO:0007669"/>
    <property type="project" value="TreeGrafter"/>
</dbReference>
<evidence type="ECO:0000256" key="2">
    <source>
        <dbReference type="ARBA" id="ARBA00004496"/>
    </source>
</evidence>
<evidence type="ECO:0000313" key="9">
    <source>
        <dbReference type="Proteomes" id="UP000193642"/>
    </source>
</evidence>
<dbReference type="InterPro" id="IPR013783">
    <property type="entry name" value="Ig-like_fold"/>
</dbReference>
<reference evidence="8 9" key="1">
    <citation type="submission" date="2016-07" db="EMBL/GenBank/DDBJ databases">
        <title>Pervasive Adenine N6-methylation of Active Genes in Fungi.</title>
        <authorList>
            <consortium name="DOE Joint Genome Institute"/>
            <person name="Mondo S.J."/>
            <person name="Dannebaum R.O."/>
            <person name="Kuo R.C."/>
            <person name="Labutti K."/>
            <person name="Haridas S."/>
            <person name="Kuo A."/>
            <person name="Salamov A."/>
            <person name="Ahrendt S.R."/>
            <person name="Lipzen A."/>
            <person name="Sullivan W."/>
            <person name="Andreopoulos W.B."/>
            <person name="Clum A."/>
            <person name="Lindquist E."/>
            <person name="Daum C."/>
            <person name="Ramamoorthy G.K."/>
            <person name="Gryganskyi A."/>
            <person name="Culley D."/>
            <person name="Magnuson J.K."/>
            <person name="James T.Y."/>
            <person name="O'Malley M.A."/>
            <person name="Stajich J.E."/>
            <person name="Spatafora J.W."/>
            <person name="Visel A."/>
            <person name="Grigoriev I.V."/>
        </authorList>
    </citation>
    <scope>NUCLEOTIDE SEQUENCE [LARGE SCALE GENOMIC DNA]</scope>
    <source>
        <strain evidence="8 9">JEL800</strain>
    </source>
</reference>
<gene>
    <name evidence="8" type="ORF">BCR33DRAFT_714621</name>
</gene>
<evidence type="ECO:0000256" key="6">
    <source>
        <dbReference type="SAM" id="MobiDB-lite"/>
    </source>
</evidence>